<dbReference type="Proteomes" id="UP000244811">
    <property type="component" value="Chromosome 2"/>
</dbReference>
<reference evidence="1" key="1">
    <citation type="submission" date="2022-07" db="EMBL/GenBank/DDBJ databases">
        <title>Evaluation of T. orientalis genome assembly methods using nanopore sequencing and analysis of variation between genomes.</title>
        <authorList>
            <person name="Yam J."/>
            <person name="Micallef M.L."/>
            <person name="Liu M."/>
            <person name="Djordjevic S.P."/>
            <person name="Bogema D.R."/>
            <person name="Jenkins C."/>
        </authorList>
    </citation>
    <scope>NUCLEOTIDE SEQUENCE</scope>
    <source>
        <strain evidence="1">Goon Nure</strain>
    </source>
</reference>
<evidence type="ECO:0000313" key="1">
    <source>
        <dbReference type="EMBL" id="UVC49954.1"/>
    </source>
</evidence>
<dbReference type="EMBL" id="CP056071">
    <property type="protein sequence ID" value="UVC49954.1"/>
    <property type="molecule type" value="Genomic_DNA"/>
</dbReference>
<dbReference type="AlphaFoldDB" id="A0A976SJD4"/>
<gene>
    <name evidence="1" type="ORF">MACK_003577</name>
</gene>
<protein>
    <submittedName>
        <fullName evidence="1">Uncharacterized protein</fullName>
    </submittedName>
</protein>
<name>A0A976SJD4_THEOR</name>
<organism evidence="1 2">
    <name type="scientific">Theileria orientalis</name>
    <dbReference type="NCBI Taxonomy" id="68886"/>
    <lineage>
        <taxon>Eukaryota</taxon>
        <taxon>Sar</taxon>
        <taxon>Alveolata</taxon>
        <taxon>Apicomplexa</taxon>
        <taxon>Aconoidasida</taxon>
        <taxon>Piroplasmida</taxon>
        <taxon>Theileriidae</taxon>
        <taxon>Theileria</taxon>
    </lineage>
</organism>
<proteinExistence type="predicted"/>
<sequence>MGFGLDMKYNVCYFDILRRLTLISADKNRISTHTRSCFTTLSGTQANYYDISDKRDLTESSAFEKNDQRRSWTNRDDSTSEDFMDIYDQIKPSQRSVPTYRNCKVTNSRSKVNVAIKSMDGDELISGICYNILGVESDMSLENMYNYFRNPNISRYIGGLGADKHGLLDDFKTQIERLLHHRKLSMDHCVKILLLYDRLNVLSHEMRNLIQSYMYFNVHRFTQFQIITTFEIFGKHQERYGNFLNLLCLIFYDHMIPLMRSKESINSGSGELGNVLDFLRVLKDFKFKKLTDVLYGHVYDNMESLSTDDMIQVSNTFFRNKKDPNFVEMYTKMLSRIFKIPLLDLYNFENYVQQMLKGTNYDISEANVSASTATTGTNTGSSNILLDDMNALRAIFNCNSEFLISSVHHRIEFKRLWKYNIKTNNVSWKSKTRSNARESDCANLHLGYTEGDPDLLSGSKDEATVEFNNTASAVDGNIAVYDDCGDGVSYIVNFQNLYGKIEHLILSKFKFQSYPRDYVCNIIATVLDYSRYSNDVISSDGSVSDSSKAHSILANLYAVLISLKGSSENTIRELKLISPKTILDHSHVYFYKIDPKCEFYKEDQVNYYKPHLTTYTLCRGDHRLYSLLMRVFTRYMVELPEFTTKNDGLSLCKLIQNVIHPFYCSRRVREKPFLALDMLHMTGNLNNKSISDFTRITGECAENIENSLLNGLLEDSISFSEEAIKCVTNMLSEDFSLSERVQVLRTLSTISICNGEVEQESSSGVKEYIDSTVDKLLEYFRADDKEDLEDRLTVGHDIKLLGYIADSLALGSSDVIYDVLRENLKLIYLRMEYYSLEELVELSSCISSSLNHFGKLDLEGHENLESLSQTLKILKRHSMEQFYSKSAKEEGFNPQTVSIYNVLMVYHIF</sequence>
<accession>A0A976SJD4</accession>
<evidence type="ECO:0000313" key="2">
    <source>
        <dbReference type="Proteomes" id="UP000244811"/>
    </source>
</evidence>